<feature type="transmembrane region" description="Helical" evidence="12">
    <location>
        <begin position="529"/>
        <end position="550"/>
    </location>
</feature>
<evidence type="ECO:0000313" key="14">
    <source>
        <dbReference type="Proteomes" id="UP000792457"/>
    </source>
</evidence>
<dbReference type="Proteomes" id="UP000792457">
    <property type="component" value="Unassembled WGS sequence"/>
</dbReference>
<keyword evidence="8" id="KW-0406">Ion transport</keyword>
<feature type="transmembrane region" description="Helical" evidence="12">
    <location>
        <begin position="158"/>
        <end position="182"/>
    </location>
</feature>
<evidence type="ECO:0000256" key="1">
    <source>
        <dbReference type="ARBA" id="ARBA00004651"/>
    </source>
</evidence>
<gene>
    <name evidence="13" type="ORF">J437_LFUL009588</name>
</gene>
<keyword evidence="9 12" id="KW-0472">Membrane</keyword>
<keyword evidence="3" id="KW-0813">Transport</keyword>
<feature type="transmembrane region" description="Helical" evidence="12">
    <location>
        <begin position="83"/>
        <end position="105"/>
    </location>
</feature>
<evidence type="ECO:0008006" key="15">
    <source>
        <dbReference type="Google" id="ProtNLM"/>
    </source>
</evidence>
<dbReference type="GO" id="GO:0005886">
    <property type="term" value="C:plasma membrane"/>
    <property type="evidence" value="ECO:0007669"/>
    <property type="project" value="UniProtKB-SubCell"/>
</dbReference>
<feature type="transmembrane region" description="Helical" evidence="12">
    <location>
        <begin position="307"/>
        <end position="334"/>
    </location>
</feature>
<evidence type="ECO:0000256" key="5">
    <source>
        <dbReference type="ARBA" id="ARBA00022692"/>
    </source>
</evidence>
<dbReference type="EMBL" id="KZ308411">
    <property type="protein sequence ID" value="KAG8229119.1"/>
    <property type="molecule type" value="Genomic_DNA"/>
</dbReference>
<feature type="transmembrane region" description="Helical" evidence="12">
    <location>
        <begin position="391"/>
        <end position="410"/>
    </location>
</feature>
<keyword evidence="7" id="KW-0915">Sodium</keyword>
<keyword evidence="10" id="KW-0739">Sodium transport</keyword>
<evidence type="ECO:0000256" key="12">
    <source>
        <dbReference type="SAM" id="Phobius"/>
    </source>
</evidence>
<sequence>MATTVSIVTTMGLPGNQQSTVTEDLYQHTTSGPKNQSFSAFDYCLFSGMLAVSAFIGVYFAFIAKQKQNTTAEYLMGGKTMGVIPISMSLVASYISGITLLGMSAEVYTYGTQYSTILFGLLVASALGGTCFMPVIYKLQLTTSYEYLEMRFDRKVRLLGSVLFLIGTFLYISIVIYLPALAFSQVTGVNVHHITPAVCLVCIFYTSLGGLKAVVWADALQTIMMFGGMLVVIFIGTVSVGGVTEVWERNEKGGRLEFFNLDPDPTIRHTFWNTAIASIFAWTTHFSVNQAMVQRFLAMPTIRKANIVAFIFAIGVFTITSISLYAGLLIYASYHDCDLISSKEMVNQLVYAFPRYSSMSTGLNSMAGVMYEDFIRPNLKVKFSEERASCIMKVICIIIGVLCVCMVFVVERLGAVVQMIGSLEGITCGPTLAIFVLGMFFPWANTTGTLAGGITALVVMGYISLGTQTAIASGKITFERKPVTLEGCTFLPESLVQSIVNGSLPSEASPVTEAYPVDDEPWPIFRISYTLYVLMGLVISLSVALVVSFLTGPSKPEDLHIDLLSPAIRRFFAHRCKGGEWRNKRRSLENADVIKEKDEIHDLLKKCK</sequence>
<evidence type="ECO:0000256" key="8">
    <source>
        <dbReference type="ARBA" id="ARBA00023065"/>
    </source>
</evidence>
<evidence type="ECO:0000256" key="9">
    <source>
        <dbReference type="ARBA" id="ARBA00023136"/>
    </source>
</evidence>
<evidence type="ECO:0000256" key="7">
    <source>
        <dbReference type="ARBA" id="ARBA00023053"/>
    </source>
</evidence>
<feature type="transmembrane region" description="Helical" evidence="12">
    <location>
        <begin position="194"/>
        <end position="211"/>
    </location>
</feature>
<dbReference type="CDD" id="cd11492">
    <property type="entry name" value="SLC5sbd_NIS-SMVT"/>
    <property type="match status" value="1"/>
</dbReference>
<evidence type="ECO:0000256" key="11">
    <source>
        <dbReference type="RuleBase" id="RU362091"/>
    </source>
</evidence>
<comment type="caution">
    <text evidence="13">The sequence shown here is derived from an EMBL/GenBank/DDBJ whole genome shotgun (WGS) entry which is preliminary data.</text>
</comment>
<feature type="transmembrane region" description="Helical" evidence="12">
    <location>
        <begin position="422"/>
        <end position="444"/>
    </location>
</feature>
<evidence type="ECO:0000256" key="10">
    <source>
        <dbReference type="ARBA" id="ARBA00023201"/>
    </source>
</evidence>
<dbReference type="PANTHER" id="PTHR42985">
    <property type="entry name" value="SODIUM-COUPLED MONOCARBOXYLATE TRANSPORTER"/>
    <property type="match status" value="1"/>
</dbReference>
<evidence type="ECO:0000256" key="2">
    <source>
        <dbReference type="ARBA" id="ARBA00006434"/>
    </source>
</evidence>
<dbReference type="PANTHER" id="PTHR42985:SF21">
    <property type="entry name" value="SODIUM-DEPENDENT MULTIVITAMIN TRANSPORTER-LIKE PROTEIN"/>
    <property type="match status" value="1"/>
</dbReference>
<dbReference type="AlphaFoldDB" id="A0A8K0K655"/>
<proteinExistence type="inferred from homology"/>
<comment type="subcellular location">
    <subcellularLocation>
        <location evidence="1">Cell membrane</location>
        <topology evidence="1">Multi-pass membrane protein</topology>
    </subcellularLocation>
</comment>
<feature type="transmembrane region" description="Helical" evidence="12">
    <location>
        <begin position="267"/>
        <end position="286"/>
    </location>
</feature>
<keyword evidence="5 12" id="KW-0812">Transmembrane</keyword>
<evidence type="ECO:0000256" key="3">
    <source>
        <dbReference type="ARBA" id="ARBA00022448"/>
    </source>
</evidence>
<dbReference type="GO" id="GO:0006814">
    <property type="term" value="P:sodium ion transport"/>
    <property type="evidence" value="ECO:0007669"/>
    <property type="project" value="UniProtKB-KW"/>
</dbReference>
<keyword evidence="4" id="KW-1003">Cell membrane</keyword>
<dbReference type="NCBIfam" id="TIGR00813">
    <property type="entry name" value="sss"/>
    <property type="match status" value="1"/>
</dbReference>
<dbReference type="OrthoDB" id="6132759at2759"/>
<dbReference type="Gene3D" id="1.20.1730.10">
    <property type="entry name" value="Sodium/glucose cotransporter"/>
    <property type="match status" value="1"/>
</dbReference>
<feature type="transmembrane region" description="Helical" evidence="12">
    <location>
        <begin position="40"/>
        <end position="62"/>
    </location>
</feature>
<dbReference type="PROSITE" id="PS50283">
    <property type="entry name" value="NA_SOLUT_SYMP_3"/>
    <property type="match status" value="1"/>
</dbReference>
<reference evidence="13" key="2">
    <citation type="submission" date="2017-10" db="EMBL/GenBank/DDBJ databases">
        <title>Ladona fulva Genome sequencing and assembly.</title>
        <authorList>
            <person name="Murali S."/>
            <person name="Richards S."/>
            <person name="Bandaranaike D."/>
            <person name="Bellair M."/>
            <person name="Blankenburg K."/>
            <person name="Chao H."/>
            <person name="Dinh H."/>
            <person name="Doddapaneni H."/>
            <person name="Dugan-Rocha S."/>
            <person name="Elkadiri S."/>
            <person name="Gnanaolivu R."/>
            <person name="Hernandez B."/>
            <person name="Skinner E."/>
            <person name="Javaid M."/>
            <person name="Lee S."/>
            <person name="Li M."/>
            <person name="Ming W."/>
            <person name="Munidasa M."/>
            <person name="Muniz J."/>
            <person name="Nguyen L."/>
            <person name="Hughes D."/>
            <person name="Osuji N."/>
            <person name="Pu L.-L."/>
            <person name="Puazo M."/>
            <person name="Qu C."/>
            <person name="Quiroz J."/>
            <person name="Raj R."/>
            <person name="Weissenberger G."/>
            <person name="Xin Y."/>
            <person name="Zou X."/>
            <person name="Han Y."/>
            <person name="Worley K."/>
            <person name="Muzny D."/>
            <person name="Gibbs R."/>
        </authorList>
    </citation>
    <scope>NUCLEOTIDE SEQUENCE</scope>
    <source>
        <strain evidence="13">Sampled in the wild</strain>
    </source>
</reference>
<dbReference type="InterPro" id="IPR038377">
    <property type="entry name" value="Na/Glc_symporter_sf"/>
</dbReference>
<feature type="transmembrane region" description="Helical" evidence="12">
    <location>
        <begin position="450"/>
        <end position="471"/>
    </location>
</feature>
<comment type="similarity">
    <text evidence="2 11">Belongs to the sodium:solute symporter (SSF) (TC 2.A.21) family.</text>
</comment>
<name>A0A8K0K655_LADFU</name>
<dbReference type="InterPro" id="IPR051163">
    <property type="entry name" value="Sodium:Solute_Symporter_SSF"/>
</dbReference>
<feature type="transmembrane region" description="Helical" evidence="12">
    <location>
        <begin position="223"/>
        <end position="247"/>
    </location>
</feature>
<dbReference type="InterPro" id="IPR001734">
    <property type="entry name" value="Na/solute_symporter"/>
</dbReference>
<protein>
    <recommendedName>
        <fullName evidence="15">Sodium-coupled monocarboxylate transporter 1</fullName>
    </recommendedName>
</protein>
<evidence type="ECO:0000313" key="13">
    <source>
        <dbReference type="EMBL" id="KAG8229119.1"/>
    </source>
</evidence>
<evidence type="ECO:0000256" key="4">
    <source>
        <dbReference type="ARBA" id="ARBA00022475"/>
    </source>
</evidence>
<dbReference type="GO" id="GO:0015293">
    <property type="term" value="F:symporter activity"/>
    <property type="evidence" value="ECO:0007669"/>
    <property type="project" value="TreeGrafter"/>
</dbReference>
<dbReference type="Pfam" id="PF00474">
    <property type="entry name" value="SSF"/>
    <property type="match status" value="2"/>
</dbReference>
<feature type="transmembrane region" description="Helical" evidence="12">
    <location>
        <begin position="117"/>
        <end position="137"/>
    </location>
</feature>
<accession>A0A8K0K655</accession>
<keyword evidence="14" id="KW-1185">Reference proteome</keyword>
<organism evidence="13 14">
    <name type="scientific">Ladona fulva</name>
    <name type="common">Scarce chaser dragonfly</name>
    <name type="synonym">Libellula fulva</name>
    <dbReference type="NCBI Taxonomy" id="123851"/>
    <lineage>
        <taxon>Eukaryota</taxon>
        <taxon>Metazoa</taxon>
        <taxon>Ecdysozoa</taxon>
        <taxon>Arthropoda</taxon>
        <taxon>Hexapoda</taxon>
        <taxon>Insecta</taxon>
        <taxon>Pterygota</taxon>
        <taxon>Palaeoptera</taxon>
        <taxon>Odonata</taxon>
        <taxon>Epiprocta</taxon>
        <taxon>Anisoptera</taxon>
        <taxon>Libelluloidea</taxon>
        <taxon>Libellulidae</taxon>
        <taxon>Ladona</taxon>
    </lineage>
</organism>
<evidence type="ECO:0000256" key="6">
    <source>
        <dbReference type="ARBA" id="ARBA00022989"/>
    </source>
</evidence>
<keyword evidence="6 12" id="KW-1133">Transmembrane helix</keyword>
<reference evidence="13" key="1">
    <citation type="submission" date="2013-04" db="EMBL/GenBank/DDBJ databases">
        <authorList>
            <person name="Qu J."/>
            <person name="Murali S.C."/>
            <person name="Bandaranaike D."/>
            <person name="Bellair M."/>
            <person name="Blankenburg K."/>
            <person name="Chao H."/>
            <person name="Dinh H."/>
            <person name="Doddapaneni H."/>
            <person name="Downs B."/>
            <person name="Dugan-Rocha S."/>
            <person name="Elkadiri S."/>
            <person name="Gnanaolivu R.D."/>
            <person name="Hernandez B."/>
            <person name="Javaid M."/>
            <person name="Jayaseelan J.C."/>
            <person name="Lee S."/>
            <person name="Li M."/>
            <person name="Ming W."/>
            <person name="Munidasa M."/>
            <person name="Muniz J."/>
            <person name="Nguyen L."/>
            <person name="Ongeri F."/>
            <person name="Osuji N."/>
            <person name="Pu L.-L."/>
            <person name="Puazo M."/>
            <person name="Qu C."/>
            <person name="Quiroz J."/>
            <person name="Raj R."/>
            <person name="Weissenberger G."/>
            <person name="Xin Y."/>
            <person name="Zou X."/>
            <person name="Han Y."/>
            <person name="Richards S."/>
            <person name="Worley K."/>
            <person name="Muzny D."/>
            <person name="Gibbs R."/>
        </authorList>
    </citation>
    <scope>NUCLEOTIDE SEQUENCE</scope>
    <source>
        <strain evidence="13">Sampled in the wild</strain>
    </source>
</reference>